<sequence>MSATVEDRVLLLLSIKEKGKFIDFNHIAEKVIRDEKGKITPHQLRQVIDKLISEGLVKAER</sequence>
<name>A0A497EPV4_9CREN</name>
<dbReference type="AlphaFoldDB" id="A0A497EPV4"/>
<comment type="caution">
    <text evidence="1">The sequence shown here is derived from an EMBL/GenBank/DDBJ whole genome shotgun (WGS) entry which is preliminary data.</text>
</comment>
<gene>
    <name evidence="1" type="ORF">DRJ33_08600</name>
</gene>
<dbReference type="Proteomes" id="UP000272051">
    <property type="component" value="Unassembled WGS sequence"/>
</dbReference>
<accession>A0A497EPV4</accession>
<protein>
    <submittedName>
        <fullName evidence="1">Uncharacterized protein</fullName>
    </submittedName>
</protein>
<proteinExistence type="predicted"/>
<reference evidence="1 2" key="1">
    <citation type="submission" date="2018-06" db="EMBL/GenBank/DDBJ databases">
        <title>Extensive metabolic versatility and redundancy in microbially diverse, dynamic hydrothermal sediments.</title>
        <authorList>
            <person name="Dombrowski N."/>
            <person name="Teske A."/>
            <person name="Baker B.J."/>
        </authorList>
    </citation>
    <scope>NUCLEOTIDE SEQUENCE [LARGE SCALE GENOMIC DNA]</scope>
    <source>
        <strain evidence="1">B34_G17</strain>
    </source>
</reference>
<evidence type="ECO:0000313" key="1">
    <source>
        <dbReference type="EMBL" id="RLE48971.1"/>
    </source>
</evidence>
<evidence type="ECO:0000313" key="2">
    <source>
        <dbReference type="Proteomes" id="UP000272051"/>
    </source>
</evidence>
<dbReference type="EMBL" id="QMQX01000230">
    <property type="protein sequence ID" value="RLE48971.1"/>
    <property type="molecule type" value="Genomic_DNA"/>
</dbReference>
<organism evidence="1 2">
    <name type="scientific">Thermoproteota archaeon</name>
    <dbReference type="NCBI Taxonomy" id="2056631"/>
    <lineage>
        <taxon>Archaea</taxon>
        <taxon>Thermoproteota</taxon>
    </lineage>
</organism>
<feature type="non-terminal residue" evidence="1">
    <location>
        <position position="61"/>
    </location>
</feature>